<reference evidence="23" key="1">
    <citation type="submission" date="2025-08" db="UniProtKB">
        <authorList>
            <consortium name="Ensembl"/>
        </authorList>
    </citation>
    <scope>IDENTIFICATION</scope>
</reference>
<dbReference type="InterPro" id="IPR016449">
    <property type="entry name" value="K_chnl_inward-rec_Kir"/>
</dbReference>
<dbReference type="InterPro" id="IPR013518">
    <property type="entry name" value="K_chnl_inward-rec_Kir_cyto"/>
</dbReference>
<evidence type="ECO:0000256" key="20">
    <source>
        <dbReference type="SAM" id="Phobius"/>
    </source>
</evidence>
<evidence type="ECO:0000256" key="1">
    <source>
        <dbReference type="ARBA" id="ARBA00004141"/>
    </source>
</evidence>
<comment type="catalytic activity">
    <reaction evidence="11">
        <text>K(+)(in) = K(+)(out)</text>
        <dbReference type="Rhea" id="RHEA:29463"/>
        <dbReference type="ChEBI" id="CHEBI:29103"/>
    </reaction>
</comment>
<gene>
    <name evidence="23" type="primary">KCNJ9</name>
</gene>
<dbReference type="SUPFAM" id="SSF81296">
    <property type="entry name" value="E set domains"/>
    <property type="match status" value="1"/>
</dbReference>
<keyword evidence="9 20" id="KW-0472">Membrane</keyword>
<evidence type="ECO:0000256" key="17">
    <source>
        <dbReference type="PIRSR" id="PIRSR005465-1"/>
    </source>
</evidence>
<evidence type="ECO:0000256" key="18">
    <source>
        <dbReference type="RuleBase" id="RU003822"/>
    </source>
</evidence>
<evidence type="ECO:0000256" key="14">
    <source>
        <dbReference type="ARBA" id="ARBA00072191"/>
    </source>
</evidence>
<dbReference type="Proteomes" id="UP000694559">
    <property type="component" value="Unplaced"/>
</dbReference>
<dbReference type="GO" id="GO:1990573">
    <property type="term" value="P:potassium ion import across plasma membrane"/>
    <property type="evidence" value="ECO:0007669"/>
    <property type="project" value="TreeGrafter"/>
</dbReference>
<accession>A0A8C7E4Z8</accession>
<feature type="transmembrane region" description="Helical" evidence="20">
    <location>
        <begin position="87"/>
        <end position="110"/>
    </location>
</feature>
<sequence>MAKDNPAFSAIPKTSVSEGKAPLSSQPGKSVALRRLGEGPEKAEKKRGRQRYVEKDGKCNVQHGNVRETYRYLTDIFTTLVDLKWRFSLLVFILAYAVTWLFFGLIWWFIAYCRGDLDHLGDDAWTPCVNNLNGFVSAFLFSIETETTIGYGHRVITDKCPEGIVLLLLQAILGSMVNAFMVGCMFVKISQPNKRASIRAKLIKSKQTQEGEFIPLNQTDISVGFETGDDRLFLVSPLIISHEINQQSPFWEVSKEQLQKDEFEIVVILEGMVEATGMTCQARSSYLVDEVLWGHRFMSVLSLEDGFYEVDYNSFHQTFEVPTPSCSARELAEAAARMDAHLYWSIPSRLDEKVEEGTEKGDKADKERNGNLTSTESESKV</sequence>
<dbReference type="GeneTree" id="ENSGT01080000257365"/>
<dbReference type="GO" id="GO:0034765">
    <property type="term" value="P:regulation of monoatomic ion transmembrane transport"/>
    <property type="evidence" value="ECO:0007669"/>
    <property type="project" value="TreeGrafter"/>
</dbReference>
<evidence type="ECO:0000256" key="16">
    <source>
        <dbReference type="ARBA" id="ARBA00081071"/>
    </source>
</evidence>
<feature type="compositionally biased region" description="Polar residues" evidence="19">
    <location>
        <begin position="12"/>
        <end position="28"/>
    </location>
</feature>
<dbReference type="FunFam" id="1.10.287.70:FF:000019">
    <property type="entry name" value="G protein-activated inward rectifier potassium channel 1"/>
    <property type="match status" value="1"/>
</dbReference>
<keyword evidence="3 18" id="KW-0633">Potassium transport</keyword>
<dbReference type="InterPro" id="IPR041647">
    <property type="entry name" value="IRK_C"/>
</dbReference>
<keyword evidence="4 18" id="KW-0812">Transmembrane</keyword>
<dbReference type="PRINTS" id="PR01320">
    <property type="entry name" value="KIRCHANNEL"/>
</dbReference>
<dbReference type="GO" id="GO:0099505">
    <property type="term" value="P:regulation of presynaptic membrane potential"/>
    <property type="evidence" value="ECO:0007669"/>
    <property type="project" value="Ensembl"/>
</dbReference>
<dbReference type="Ensembl" id="ENSNNAT00000025207.1">
    <property type="protein sequence ID" value="ENSNNAP00000024041.1"/>
    <property type="gene ID" value="ENSNNAG00000015815.1"/>
</dbReference>
<comment type="subunit">
    <text evidence="13">Associates with KCNJ3/GIRK1 to form a G-protein-activated heteromultimer pore-forming unit. Interacts (via PDZ-binding motif) with SNX27 (via PDZ domain); the interaction is required when endocytosed to prevent degradation in lysosomes and promote recycling to the plasma membrane.</text>
</comment>
<evidence type="ECO:0000256" key="15">
    <source>
        <dbReference type="ARBA" id="ARBA00076077"/>
    </source>
</evidence>
<dbReference type="PIRSF" id="PIRSF005465">
    <property type="entry name" value="GIRK_kir"/>
    <property type="match status" value="1"/>
</dbReference>
<keyword evidence="10 18" id="KW-0407">Ion channel</keyword>
<evidence type="ECO:0000256" key="12">
    <source>
        <dbReference type="ARBA" id="ARBA00061604"/>
    </source>
</evidence>
<dbReference type="SUPFAM" id="SSF81324">
    <property type="entry name" value="Voltage-gated potassium channels"/>
    <property type="match status" value="1"/>
</dbReference>
<evidence type="ECO:0000256" key="7">
    <source>
        <dbReference type="ARBA" id="ARBA00022989"/>
    </source>
</evidence>
<evidence type="ECO:0000256" key="2">
    <source>
        <dbReference type="ARBA" id="ARBA00022448"/>
    </source>
</evidence>
<evidence type="ECO:0000313" key="24">
    <source>
        <dbReference type="Proteomes" id="UP000694559"/>
    </source>
</evidence>
<dbReference type="GO" id="GO:0042734">
    <property type="term" value="C:presynaptic membrane"/>
    <property type="evidence" value="ECO:0007669"/>
    <property type="project" value="Ensembl"/>
</dbReference>
<feature type="compositionally biased region" description="Polar residues" evidence="19">
    <location>
        <begin position="370"/>
        <end position="381"/>
    </location>
</feature>
<evidence type="ECO:0000256" key="8">
    <source>
        <dbReference type="ARBA" id="ARBA00023065"/>
    </source>
</evidence>
<organism evidence="23 24">
    <name type="scientific">Naja naja</name>
    <name type="common">Indian cobra</name>
    <dbReference type="NCBI Taxonomy" id="35670"/>
    <lineage>
        <taxon>Eukaryota</taxon>
        <taxon>Metazoa</taxon>
        <taxon>Chordata</taxon>
        <taxon>Craniata</taxon>
        <taxon>Vertebrata</taxon>
        <taxon>Euteleostomi</taxon>
        <taxon>Lepidosauria</taxon>
        <taxon>Squamata</taxon>
        <taxon>Bifurcata</taxon>
        <taxon>Unidentata</taxon>
        <taxon>Episquamata</taxon>
        <taxon>Toxicofera</taxon>
        <taxon>Serpentes</taxon>
        <taxon>Colubroidea</taxon>
        <taxon>Elapidae</taxon>
        <taxon>Elapinae</taxon>
        <taxon>Naja</taxon>
    </lineage>
</organism>
<keyword evidence="24" id="KW-1185">Reference proteome</keyword>
<feature type="compositionally biased region" description="Basic and acidic residues" evidence="19">
    <location>
        <begin position="35"/>
        <end position="44"/>
    </location>
</feature>
<feature type="region of interest" description="Disordered" evidence="19">
    <location>
        <begin position="1"/>
        <end position="49"/>
    </location>
</feature>
<dbReference type="PANTHER" id="PTHR11767">
    <property type="entry name" value="INWARD RECTIFIER POTASSIUM CHANNEL"/>
    <property type="match status" value="1"/>
</dbReference>
<dbReference type="AlphaFoldDB" id="A0A8C7E4Z8"/>
<keyword evidence="7 20" id="KW-1133">Transmembrane helix</keyword>
<feature type="domain" description="Potassium channel inwardly rectifying transmembrane" evidence="21">
    <location>
        <begin position="53"/>
        <end position="192"/>
    </location>
</feature>
<feature type="region of interest" description="Disordered" evidence="19">
    <location>
        <begin position="353"/>
        <end position="381"/>
    </location>
</feature>
<dbReference type="GO" id="GO:0098688">
    <property type="term" value="C:parallel fiber to Purkinje cell synapse"/>
    <property type="evidence" value="ECO:0007669"/>
    <property type="project" value="Ensembl"/>
</dbReference>
<evidence type="ECO:0000256" key="5">
    <source>
        <dbReference type="ARBA" id="ARBA00022882"/>
    </source>
</evidence>
<dbReference type="FunFam" id="2.60.40.1400:FF:000001">
    <property type="entry name" value="G protein-activated inward rectifier potassium channel 2"/>
    <property type="match status" value="1"/>
</dbReference>
<dbReference type="PRINTS" id="PR01329">
    <property type="entry name" value="KIR33CHANNEL"/>
</dbReference>
<dbReference type="Pfam" id="PF17655">
    <property type="entry name" value="IRK_C"/>
    <property type="match status" value="1"/>
</dbReference>
<evidence type="ECO:0000256" key="13">
    <source>
        <dbReference type="ARBA" id="ARBA00062687"/>
    </source>
</evidence>
<keyword evidence="5 18" id="KW-0851">Voltage-gated channel</keyword>
<feature type="transmembrane region" description="Helical" evidence="20">
    <location>
        <begin position="164"/>
        <end position="187"/>
    </location>
</feature>
<feature type="domain" description="Inward rectifier potassium channel C-terminal" evidence="22">
    <location>
        <begin position="195"/>
        <end position="334"/>
    </location>
</feature>
<dbReference type="Pfam" id="PF01007">
    <property type="entry name" value="IRK"/>
    <property type="match status" value="1"/>
</dbReference>
<dbReference type="GO" id="GO:0015467">
    <property type="term" value="F:G-protein activated inward rectifier potassium channel activity"/>
    <property type="evidence" value="ECO:0007669"/>
    <property type="project" value="Ensembl"/>
</dbReference>
<evidence type="ECO:0000256" key="11">
    <source>
        <dbReference type="ARBA" id="ARBA00034430"/>
    </source>
</evidence>
<keyword evidence="2 18" id="KW-0813">Transport</keyword>
<proteinExistence type="inferred from homology"/>
<evidence type="ECO:0000256" key="4">
    <source>
        <dbReference type="ARBA" id="ARBA00022692"/>
    </source>
</evidence>
<evidence type="ECO:0000259" key="22">
    <source>
        <dbReference type="Pfam" id="PF17655"/>
    </source>
</evidence>
<name>A0A8C7E4Z8_NAJNA</name>
<keyword evidence="8 18" id="KW-0406">Ion transport</keyword>
<protein>
    <recommendedName>
        <fullName evidence="14">G protein-activated inward rectifier potassium channel 3</fullName>
    </recommendedName>
    <alternativeName>
        <fullName evidence="16">Inward rectifier K(+) channel Kir3.3</fullName>
    </alternativeName>
    <alternativeName>
        <fullName evidence="15">Potassium channel, inwardly rectifying subfamily J member 9</fullName>
    </alternativeName>
</protein>
<dbReference type="Gene3D" id="1.10.287.70">
    <property type="match status" value="1"/>
</dbReference>
<evidence type="ECO:0000313" key="23">
    <source>
        <dbReference type="Ensembl" id="ENSNNAP00000024041.1"/>
    </source>
</evidence>
<comment type="subcellular location">
    <subcellularLocation>
        <location evidence="1 18">Membrane</location>
        <topology evidence="1 18">Multi-pass membrane protein</topology>
    </subcellularLocation>
</comment>
<evidence type="ECO:0000259" key="21">
    <source>
        <dbReference type="Pfam" id="PF01007"/>
    </source>
</evidence>
<evidence type="ECO:0000256" key="6">
    <source>
        <dbReference type="ARBA" id="ARBA00022958"/>
    </source>
</evidence>
<dbReference type="OMA" id="RFSPMML"/>
<dbReference type="InterPro" id="IPR003276">
    <property type="entry name" value="K_chnl_inward-rec_Kir3.3"/>
</dbReference>
<dbReference type="GO" id="GO:1902937">
    <property type="term" value="C:inward rectifier potassium channel complex"/>
    <property type="evidence" value="ECO:0007669"/>
    <property type="project" value="Ensembl"/>
</dbReference>
<dbReference type="InterPro" id="IPR040445">
    <property type="entry name" value="Kir_TM"/>
</dbReference>
<evidence type="ECO:0000256" key="9">
    <source>
        <dbReference type="ARBA" id="ARBA00023136"/>
    </source>
</evidence>
<dbReference type="InterPro" id="IPR014756">
    <property type="entry name" value="Ig_E-set"/>
</dbReference>
<dbReference type="PANTHER" id="PTHR11767:SF17">
    <property type="entry name" value="G PROTEIN-ACTIVATED INWARD RECTIFIER POTASSIUM CHANNEL 3"/>
    <property type="match status" value="1"/>
</dbReference>
<comment type="similarity">
    <text evidence="12">Belongs to the inward rectifier-type potassium channel (TC 1.A.2.1) family. KCNJ9 subfamily.</text>
</comment>
<keyword evidence="6 18" id="KW-0630">Potassium</keyword>
<dbReference type="OrthoDB" id="273257at2759"/>
<feature type="site" description="Role in the control of polyamine-mediated channel gating and in the blocking by intracellular magnesium" evidence="17">
    <location>
        <position position="178"/>
    </location>
</feature>
<evidence type="ECO:0000256" key="19">
    <source>
        <dbReference type="SAM" id="MobiDB-lite"/>
    </source>
</evidence>
<feature type="compositionally biased region" description="Basic and acidic residues" evidence="19">
    <location>
        <begin position="353"/>
        <end position="369"/>
    </location>
</feature>
<evidence type="ECO:0000256" key="3">
    <source>
        <dbReference type="ARBA" id="ARBA00022538"/>
    </source>
</evidence>
<reference evidence="23" key="2">
    <citation type="submission" date="2025-09" db="UniProtKB">
        <authorList>
            <consortium name="Ensembl"/>
        </authorList>
    </citation>
    <scope>IDENTIFICATION</scope>
</reference>
<evidence type="ECO:0000256" key="10">
    <source>
        <dbReference type="ARBA" id="ARBA00023303"/>
    </source>
</evidence>
<dbReference type="Gene3D" id="2.60.40.1400">
    <property type="entry name" value="G protein-activated inward rectifier potassium channel 1"/>
    <property type="match status" value="1"/>
</dbReference>